<reference evidence="1" key="1">
    <citation type="submission" date="2018-05" db="EMBL/GenBank/DDBJ databases">
        <authorList>
            <person name="Lanie J.A."/>
            <person name="Ng W.-L."/>
            <person name="Kazmierczak K.M."/>
            <person name="Andrzejewski T.M."/>
            <person name="Davidsen T.M."/>
            <person name="Wayne K.J."/>
            <person name="Tettelin H."/>
            <person name="Glass J.I."/>
            <person name="Rusch D."/>
            <person name="Podicherti R."/>
            <person name="Tsui H.-C.T."/>
            <person name="Winkler M.E."/>
        </authorList>
    </citation>
    <scope>NUCLEOTIDE SEQUENCE</scope>
</reference>
<evidence type="ECO:0000313" key="1">
    <source>
        <dbReference type="EMBL" id="SVA91863.1"/>
    </source>
</evidence>
<proteinExistence type="predicted"/>
<sequence length="23" mass="2723">MTKFILQKNEKMYKSGLATYLKS</sequence>
<gene>
    <name evidence="1" type="ORF">METZ01_LOCUS144717</name>
</gene>
<dbReference type="EMBL" id="UINC01022380">
    <property type="protein sequence ID" value="SVA91863.1"/>
    <property type="molecule type" value="Genomic_DNA"/>
</dbReference>
<dbReference type="AlphaFoldDB" id="A0A381ZSW4"/>
<accession>A0A381ZSW4</accession>
<feature type="non-terminal residue" evidence="1">
    <location>
        <position position="23"/>
    </location>
</feature>
<organism evidence="1">
    <name type="scientific">marine metagenome</name>
    <dbReference type="NCBI Taxonomy" id="408172"/>
    <lineage>
        <taxon>unclassified sequences</taxon>
        <taxon>metagenomes</taxon>
        <taxon>ecological metagenomes</taxon>
    </lineage>
</organism>
<name>A0A381ZSW4_9ZZZZ</name>
<protein>
    <submittedName>
        <fullName evidence="1">Uncharacterized protein</fullName>
    </submittedName>
</protein>